<dbReference type="Gene3D" id="3.30.300.20">
    <property type="match status" value="1"/>
</dbReference>
<dbReference type="InterPro" id="IPR015946">
    <property type="entry name" value="KH_dom-like_a/b"/>
</dbReference>
<dbReference type="PROSITE" id="PS01319">
    <property type="entry name" value="RBFA"/>
    <property type="match status" value="1"/>
</dbReference>
<name>A0A381Q2B7_9ZZZZ</name>
<dbReference type="InterPro" id="IPR020053">
    <property type="entry name" value="Ribosome-bd_factorA_CS"/>
</dbReference>
<evidence type="ECO:0008006" key="2">
    <source>
        <dbReference type="Google" id="ProtNLM"/>
    </source>
</evidence>
<dbReference type="PANTHER" id="PTHR33515">
    <property type="entry name" value="RIBOSOME-BINDING FACTOR A, CHLOROPLASTIC-RELATED"/>
    <property type="match status" value="1"/>
</dbReference>
<reference evidence="1" key="1">
    <citation type="submission" date="2018-05" db="EMBL/GenBank/DDBJ databases">
        <authorList>
            <person name="Lanie J.A."/>
            <person name="Ng W.-L."/>
            <person name="Kazmierczak K.M."/>
            <person name="Andrzejewski T.M."/>
            <person name="Davidsen T.M."/>
            <person name="Wayne K.J."/>
            <person name="Tettelin H."/>
            <person name="Glass J.I."/>
            <person name="Rusch D."/>
            <person name="Podicherti R."/>
            <person name="Tsui H.-C.T."/>
            <person name="Winkler M.E."/>
        </authorList>
    </citation>
    <scope>NUCLEOTIDE SEQUENCE</scope>
</reference>
<dbReference type="EMBL" id="UINC01001181">
    <property type="protein sequence ID" value="SUZ73481.1"/>
    <property type="molecule type" value="Genomic_DNA"/>
</dbReference>
<proteinExistence type="predicted"/>
<organism evidence="1">
    <name type="scientific">marine metagenome</name>
    <dbReference type="NCBI Taxonomy" id="408172"/>
    <lineage>
        <taxon>unclassified sequences</taxon>
        <taxon>metagenomes</taxon>
        <taxon>ecological metagenomes</taxon>
    </lineage>
</organism>
<protein>
    <recommendedName>
        <fullName evidence="2">Ribosome-binding factor A</fullName>
    </recommendedName>
</protein>
<dbReference type="GO" id="GO:0006364">
    <property type="term" value="P:rRNA processing"/>
    <property type="evidence" value="ECO:0007669"/>
    <property type="project" value="InterPro"/>
</dbReference>
<dbReference type="NCBIfam" id="TIGR00082">
    <property type="entry name" value="rbfA"/>
    <property type="match status" value="1"/>
</dbReference>
<sequence length="87" mass="9825">MTRDLQQARVYYTAPSGTAPNDTARGLRRAAPFLRSQLGKRLRVRHVPSLTFLYDESLEREQRVAQVLDELQIEAPLPEADSDLATS</sequence>
<dbReference type="Pfam" id="PF02033">
    <property type="entry name" value="RBFA"/>
    <property type="match status" value="1"/>
</dbReference>
<accession>A0A381Q2B7</accession>
<dbReference type="GO" id="GO:0005829">
    <property type="term" value="C:cytosol"/>
    <property type="evidence" value="ECO:0007669"/>
    <property type="project" value="TreeGrafter"/>
</dbReference>
<dbReference type="SUPFAM" id="SSF89919">
    <property type="entry name" value="Ribosome-binding factor A, RbfA"/>
    <property type="match status" value="1"/>
</dbReference>
<dbReference type="PANTHER" id="PTHR33515:SF1">
    <property type="entry name" value="RIBOSOME-BINDING FACTOR A, CHLOROPLASTIC-RELATED"/>
    <property type="match status" value="1"/>
</dbReference>
<gene>
    <name evidence="1" type="ORF">METZ01_LOCUS26335</name>
</gene>
<dbReference type="AlphaFoldDB" id="A0A381Q2B7"/>
<dbReference type="GO" id="GO:0043024">
    <property type="term" value="F:ribosomal small subunit binding"/>
    <property type="evidence" value="ECO:0007669"/>
    <property type="project" value="TreeGrafter"/>
</dbReference>
<dbReference type="InterPro" id="IPR000238">
    <property type="entry name" value="RbfA"/>
</dbReference>
<evidence type="ECO:0000313" key="1">
    <source>
        <dbReference type="EMBL" id="SUZ73481.1"/>
    </source>
</evidence>
<dbReference type="InterPro" id="IPR023799">
    <property type="entry name" value="RbfA_dom_sf"/>
</dbReference>